<sequence length="72" mass="8282">MNVGFQHLRIVAEAGVAADLEVKTLIRDLERNKTHHVIVLSRVLDKIGIGRVLWSLIAEDQARFLSFDFLYY</sequence>
<organism evidence="1 2">
    <name type="scientific">Thalictrum thalictroides</name>
    <name type="common">Rue-anemone</name>
    <name type="synonym">Anemone thalictroides</name>
    <dbReference type="NCBI Taxonomy" id="46969"/>
    <lineage>
        <taxon>Eukaryota</taxon>
        <taxon>Viridiplantae</taxon>
        <taxon>Streptophyta</taxon>
        <taxon>Embryophyta</taxon>
        <taxon>Tracheophyta</taxon>
        <taxon>Spermatophyta</taxon>
        <taxon>Magnoliopsida</taxon>
        <taxon>Ranunculales</taxon>
        <taxon>Ranunculaceae</taxon>
        <taxon>Thalictroideae</taxon>
        <taxon>Thalictrum</taxon>
    </lineage>
</organism>
<dbReference type="EMBL" id="JABWDY010007879">
    <property type="protein sequence ID" value="KAF5202592.1"/>
    <property type="molecule type" value="Genomic_DNA"/>
</dbReference>
<comment type="caution">
    <text evidence="1">The sequence shown here is derived from an EMBL/GenBank/DDBJ whole genome shotgun (WGS) entry which is preliminary data.</text>
</comment>
<reference evidence="1 2" key="1">
    <citation type="submission" date="2020-06" db="EMBL/GenBank/DDBJ databases">
        <title>Transcriptomic and genomic resources for Thalictrum thalictroides and T. hernandezii: Facilitating candidate gene discovery in an emerging model plant lineage.</title>
        <authorList>
            <person name="Arias T."/>
            <person name="Riano-Pachon D.M."/>
            <person name="Di Stilio V.S."/>
        </authorList>
    </citation>
    <scope>NUCLEOTIDE SEQUENCE [LARGE SCALE GENOMIC DNA]</scope>
    <source>
        <strain evidence="2">cv. WT478/WT964</strain>
        <tissue evidence="1">Leaves</tissue>
    </source>
</reference>
<dbReference type="Proteomes" id="UP000554482">
    <property type="component" value="Unassembled WGS sequence"/>
</dbReference>
<gene>
    <name evidence="1" type="ORF">FRX31_007821</name>
</gene>
<protein>
    <submittedName>
        <fullName evidence="1">Uncharacterized protein</fullName>
    </submittedName>
</protein>
<accession>A0A7J6X2P4</accession>
<evidence type="ECO:0000313" key="2">
    <source>
        <dbReference type="Proteomes" id="UP000554482"/>
    </source>
</evidence>
<name>A0A7J6X2P4_THATH</name>
<dbReference type="AlphaFoldDB" id="A0A7J6X2P4"/>
<evidence type="ECO:0000313" key="1">
    <source>
        <dbReference type="EMBL" id="KAF5202592.1"/>
    </source>
</evidence>
<keyword evidence="2" id="KW-1185">Reference proteome</keyword>
<proteinExistence type="predicted"/>